<protein>
    <submittedName>
        <fullName evidence="6">Outer membrane protein assembly factor BamD</fullName>
    </submittedName>
</protein>
<keyword evidence="4" id="KW-0175">Coiled coil</keyword>
<accession>A0A410JRK9</accession>
<dbReference type="EMBL" id="CP035107">
    <property type="protein sequence ID" value="QAR30800.1"/>
    <property type="molecule type" value="Genomic_DNA"/>
</dbReference>
<dbReference type="Proteomes" id="UP000287701">
    <property type="component" value="Chromosome"/>
</dbReference>
<evidence type="ECO:0000256" key="3">
    <source>
        <dbReference type="ARBA" id="ARBA00023237"/>
    </source>
</evidence>
<keyword evidence="3" id="KW-0998">Cell outer membrane</keyword>
<feature type="coiled-coil region" evidence="4">
    <location>
        <begin position="220"/>
        <end position="277"/>
    </location>
</feature>
<dbReference type="InterPro" id="IPR011990">
    <property type="entry name" value="TPR-like_helical_dom_sf"/>
</dbReference>
<dbReference type="AlphaFoldDB" id="A0A410JRK9"/>
<keyword evidence="2" id="KW-0472">Membrane</keyword>
<sequence>MIKKTLIAAAITLAFVSCNRSFEKAMKSNDAQFVLKTADELYAKKKWRYATDLYTKIAPDYVGTKEAEHIYLNSAYANFYDGNETLAAKQFENFFVQYRRSPKAEEALYMSAYSYYKGSPDYNLDQKNTYEAMKALQNFIDTYPTSSRVKDANELINELRRKLEKKAFNIAKDYYRTLKYKAAAVNFANFIDDFPDSKYREEAYIYLLRSKAELAIQSVLSKKENRLKEARTAYRLLKRNYPNSQYLDEAEKWLKKIEEEEVETIEELKRIEEYNKNRKKLIENKL</sequence>
<evidence type="ECO:0000256" key="4">
    <source>
        <dbReference type="SAM" id="Coils"/>
    </source>
</evidence>
<gene>
    <name evidence="6" type="primary">bamD</name>
    <name evidence="6" type="ORF">EQP59_05355</name>
</gene>
<name>A0A410JRK9_ORNRH</name>
<evidence type="ECO:0000313" key="6">
    <source>
        <dbReference type="EMBL" id="QAR30800.1"/>
    </source>
</evidence>
<proteinExistence type="predicted"/>
<reference evidence="6 7" key="1">
    <citation type="submission" date="2019-01" db="EMBL/GenBank/DDBJ databases">
        <title>Whole Genome of Ornithobacterium rhinotracheale FARPER-174b.</title>
        <authorList>
            <person name="Tataje-Lavanda L.A."/>
            <person name="Montalvan A."/>
            <person name="Montesinos R."/>
            <person name="Zimic M."/>
            <person name="Fernandez-Sanchez M."/>
            <person name="Fernandez-Diaz M."/>
        </authorList>
    </citation>
    <scope>NUCLEOTIDE SEQUENCE [LARGE SCALE GENOMIC DNA]</scope>
    <source>
        <strain evidence="6 7">FARPER-174b</strain>
    </source>
</reference>
<dbReference type="Gene3D" id="1.25.40.10">
    <property type="entry name" value="Tetratricopeptide repeat domain"/>
    <property type="match status" value="1"/>
</dbReference>
<feature type="domain" description="Outer membrane lipoprotein BamD-like" evidence="5">
    <location>
        <begin position="35"/>
        <end position="223"/>
    </location>
</feature>
<dbReference type="InterPro" id="IPR017689">
    <property type="entry name" value="BamD"/>
</dbReference>
<evidence type="ECO:0000313" key="7">
    <source>
        <dbReference type="Proteomes" id="UP000287701"/>
    </source>
</evidence>
<evidence type="ECO:0000259" key="5">
    <source>
        <dbReference type="Pfam" id="PF13525"/>
    </source>
</evidence>
<dbReference type="PROSITE" id="PS51257">
    <property type="entry name" value="PROKAR_LIPOPROTEIN"/>
    <property type="match status" value="1"/>
</dbReference>
<organism evidence="6 7">
    <name type="scientific">Ornithobacterium rhinotracheale</name>
    <dbReference type="NCBI Taxonomy" id="28251"/>
    <lineage>
        <taxon>Bacteria</taxon>
        <taxon>Pseudomonadati</taxon>
        <taxon>Bacteroidota</taxon>
        <taxon>Flavobacteriia</taxon>
        <taxon>Flavobacteriales</taxon>
        <taxon>Weeksellaceae</taxon>
        <taxon>Ornithobacterium</taxon>
    </lineage>
</organism>
<evidence type="ECO:0000256" key="2">
    <source>
        <dbReference type="ARBA" id="ARBA00023136"/>
    </source>
</evidence>
<keyword evidence="1" id="KW-0732">Signal</keyword>
<dbReference type="OrthoDB" id="9770761at2"/>
<dbReference type="InterPro" id="IPR039565">
    <property type="entry name" value="BamD-like"/>
</dbReference>
<dbReference type="NCBIfam" id="TIGR03302">
    <property type="entry name" value="OM_YfiO"/>
    <property type="match status" value="1"/>
</dbReference>
<evidence type="ECO:0000256" key="1">
    <source>
        <dbReference type="ARBA" id="ARBA00022729"/>
    </source>
</evidence>
<dbReference type="Pfam" id="PF13525">
    <property type="entry name" value="YfiO"/>
    <property type="match status" value="1"/>
</dbReference>
<dbReference type="RefSeq" id="WP_128501275.1">
    <property type="nucleotide sequence ID" value="NZ_CP035107.1"/>
</dbReference>